<comment type="caution">
    <text evidence="2">The sequence shown here is derived from an EMBL/GenBank/DDBJ whole genome shotgun (WGS) entry which is preliminary data.</text>
</comment>
<evidence type="ECO:0000313" key="3">
    <source>
        <dbReference type="Proteomes" id="UP000255541"/>
    </source>
</evidence>
<proteinExistence type="predicted"/>
<protein>
    <submittedName>
        <fullName evidence="2">Uncharacterized protein</fullName>
    </submittedName>
</protein>
<gene>
    <name evidence="2" type="ORF">DL347_05100</name>
</gene>
<organism evidence="2 3">
    <name type="scientific">Pseudomonas fluorescens</name>
    <dbReference type="NCBI Taxonomy" id="294"/>
    <lineage>
        <taxon>Bacteria</taxon>
        <taxon>Pseudomonadati</taxon>
        <taxon>Pseudomonadota</taxon>
        <taxon>Gammaproteobacteria</taxon>
        <taxon>Pseudomonadales</taxon>
        <taxon>Pseudomonadaceae</taxon>
        <taxon>Pseudomonas</taxon>
    </lineage>
</organism>
<accession>A0A7Z6QRS2</accession>
<dbReference type="AlphaFoldDB" id="A0A7Z6QRS2"/>
<evidence type="ECO:0000313" key="2">
    <source>
        <dbReference type="EMBL" id="RDS92552.1"/>
    </source>
</evidence>
<name>A0A7Z6QRS2_PSEFL</name>
<dbReference type="EMBL" id="QRBA01000002">
    <property type="protein sequence ID" value="RDS92552.1"/>
    <property type="molecule type" value="Genomic_DNA"/>
</dbReference>
<feature type="region of interest" description="Disordered" evidence="1">
    <location>
        <begin position="1"/>
        <end position="23"/>
    </location>
</feature>
<dbReference type="RefSeq" id="WP_115485941.1">
    <property type="nucleotide sequence ID" value="NZ_QRBA01000002.1"/>
</dbReference>
<reference evidence="2 3" key="1">
    <citation type="submission" date="2018-07" db="EMBL/GenBank/DDBJ databases">
        <title>Draft Genome Sequence of Pseudomonas fluorescens AHK-1 associated with canker disease of kiwifruit.</title>
        <authorList>
            <person name="Wu Z."/>
        </authorList>
    </citation>
    <scope>NUCLEOTIDE SEQUENCE [LARGE SCALE GENOMIC DNA]</scope>
    <source>
        <strain evidence="2 3">AHK-1</strain>
    </source>
</reference>
<evidence type="ECO:0000256" key="1">
    <source>
        <dbReference type="SAM" id="MobiDB-lite"/>
    </source>
</evidence>
<sequence length="98" mass="10136">MKNQQENTGAEAALLRSTSGVDTSETNSLCCVAAGIIAPSSATAEARIPHEKLRGAAVSNATLTASGRPLAQPVVGYTHLFTTEPPTEKLIIESSEAK</sequence>
<dbReference type="Proteomes" id="UP000255541">
    <property type="component" value="Unassembled WGS sequence"/>
</dbReference>